<keyword evidence="7" id="KW-0732">Signal</keyword>
<evidence type="ECO:0000256" key="6">
    <source>
        <dbReference type="RuleBase" id="RU003983"/>
    </source>
</evidence>
<dbReference type="GO" id="GO:0051603">
    <property type="term" value="P:proteolysis involved in protein catabolic process"/>
    <property type="evidence" value="ECO:0007669"/>
    <property type="project" value="TreeGrafter"/>
</dbReference>
<feature type="domain" description="Peptidase M48" evidence="8">
    <location>
        <begin position="66"/>
        <end position="230"/>
    </location>
</feature>
<dbReference type="PROSITE" id="PS51257">
    <property type="entry name" value="PROKAR_LIPOPROTEIN"/>
    <property type="match status" value="1"/>
</dbReference>
<gene>
    <name evidence="9" type="ORF">E2L05_18420</name>
</gene>
<dbReference type="InterPro" id="IPR051156">
    <property type="entry name" value="Mito/Outer_Membr_Metalloprot"/>
</dbReference>
<dbReference type="PANTHER" id="PTHR22726">
    <property type="entry name" value="METALLOENDOPEPTIDASE OMA1"/>
    <property type="match status" value="1"/>
</dbReference>
<comment type="caution">
    <text evidence="9">The sequence shown here is derived from an EMBL/GenBank/DDBJ whole genome shotgun (WGS) entry which is preliminary data.</text>
</comment>
<comment type="similarity">
    <text evidence="6">Belongs to the peptidase M48 family.</text>
</comment>
<dbReference type="Pfam" id="PF01435">
    <property type="entry name" value="Peptidase_M48"/>
    <property type="match status" value="1"/>
</dbReference>
<evidence type="ECO:0000256" key="3">
    <source>
        <dbReference type="ARBA" id="ARBA00022801"/>
    </source>
</evidence>
<protein>
    <submittedName>
        <fullName evidence="9">Peptidase M48</fullName>
    </submittedName>
</protein>
<accession>A0A4R6AKB3</accession>
<dbReference type="PANTHER" id="PTHR22726:SF1">
    <property type="entry name" value="METALLOENDOPEPTIDASE OMA1, MITOCHONDRIAL"/>
    <property type="match status" value="1"/>
</dbReference>
<dbReference type="RefSeq" id="WP_133344293.1">
    <property type="nucleotide sequence ID" value="NZ_SMZO01000071.1"/>
</dbReference>
<proteinExistence type="inferred from homology"/>
<sequence length="236" mass="25186">MQRARLIGLGAMLVLMAGCATTTPRPVETQAQSGRASRVPDGAVLPFAQVVQRVEPVAEALCRNRGNVRDCDFRIIFDDRPGVPANAYQTRDENGRPLLIVTGPLLRETQSAHELAFVLGHEAAHHIEGHLDRQQASAVWGAVLIGSVVAASGGDIGSIEAAQRLGAQAGSRVFSKDFELEADALGTIIAARSGFDPVQGAEFFARIPDPGDVFLGTHPPNAQRQRVVREVASQLQ</sequence>
<evidence type="ECO:0000256" key="7">
    <source>
        <dbReference type="SAM" id="SignalP"/>
    </source>
</evidence>
<evidence type="ECO:0000256" key="1">
    <source>
        <dbReference type="ARBA" id="ARBA00022670"/>
    </source>
</evidence>
<dbReference type="GO" id="GO:0046872">
    <property type="term" value="F:metal ion binding"/>
    <property type="evidence" value="ECO:0007669"/>
    <property type="project" value="UniProtKB-KW"/>
</dbReference>
<comment type="cofactor">
    <cofactor evidence="6">
        <name>Zn(2+)</name>
        <dbReference type="ChEBI" id="CHEBI:29105"/>
    </cofactor>
    <text evidence="6">Binds 1 zinc ion per subunit.</text>
</comment>
<evidence type="ECO:0000256" key="5">
    <source>
        <dbReference type="ARBA" id="ARBA00023049"/>
    </source>
</evidence>
<evidence type="ECO:0000313" key="9">
    <source>
        <dbReference type="EMBL" id="TDL84410.1"/>
    </source>
</evidence>
<feature type="signal peptide" evidence="7">
    <location>
        <begin position="1"/>
        <end position="20"/>
    </location>
</feature>
<dbReference type="InterPro" id="IPR001915">
    <property type="entry name" value="Peptidase_M48"/>
</dbReference>
<keyword evidence="3 6" id="KW-0378">Hydrolase</keyword>
<reference evidence="9 10" key="1">
    <citation type="submission" date="2019-03" db="EMBL/GenBank/DDBJ databases">
        <title>Rhodobacteraceae bacterium SM1902, a new member of the family Rhodobacteraceae isolated from Yantai.</title>
        <authorList>
            <person name="Sun Y."/>
        </authorList>
    </citation>
    <scope>NUCLEOTIDE SEQUENCE [LARGE SCALE GENOMIC DNA]</scope>
    <source>
        <strain evidence="9 10">SM1902</strain>
    </source>
</reference>
<dbReference type="GO" id="GO:0016020">
    <property type="term" value="C:membrane"/>
    <property type="evidence" value="ECO:0007669"/>
    <property type="project" value="TreeGrafter"/>
</dbReference>
<name>A0A4R6AKB3_9RHOB</name>
<feature type="chain" id="PRO_5020533347" evidence="7">
    <location>
        <begin position="21"/>
        <end position="236"/>
    </location>
</feature>
<dbReference type="Gene3D" id="3.30.2010.10">
    <property type="entry name" value="Metalloproteases ('zincins'), catalytic domain"/>
    <property type="match status" value="1"/>
</dbReference>
<keyword evidence="5 6" id="KW-0482">Metalloprotease</keyword>
<dbReference type="EMBL" id="SMZO01000071">
    <property type="protein sequence ID" value="TDL84410.1"/>
    <property type="molecule type" value="Genomic_DNA"/>
</dbReference>
<evidence type="ECO:0000256" key="4">
    <source>
        <dbReference type="ARBA" id="ARBA00022833"/>
    </source>
</evidence>
<keyword evidence="2" id="KW-0479">Metal-binding</keyword>
<evidence type="ECO:0000256" key="2">
    <source>
        <dbReference type="ARBA" id="ARBA00022723"/>
    </source>
</evidence>
<dbReference type="OrthoDB" id="7338723at2"/>
<keyword evidence="10" id="KW-1185">Reference proteome</keyword>
<dbReference type="Proteomes" id="UP000294562">
    <property type="component" value="Unassembled WGS sequence"/>
</dbReference>
<dbReference type="AlphaFoldDB" id="A0A4R6AKB3"/>
<evidence type="ECO:0000313" key="10">
    <source>
        <dbReference type="Proteomes" id="UP000294562"/>
    </source>
</evidence>
<keyword evidence="1 6" id="KW-0645">Protease</keyword>
<evidence type="ECO:0000259" key="8">
    <source>
        <dbReference type="Pfam" id="PF01435"/>
    </source>
</evidence>
<dbReference type="CDD" id="cd07324">
    <property type="entry name" value="M48C_Oma1-like"/>
    <property type="match status" value="1"/>
</dbReference>
<dbReference type="GO" id="GO:0004222">
    <property type="term" value="F:metalloendopeptidase activity"/>
    <property type="evidence" value="ECO:0007669"/>
    <property type="project" value="InterPro"/>
</dbReference>
<keyword evidence="4 6" id="KW-0862">Zinc</keyword>
<organism evidence="9 10">
    <name type="scientific">Meridianimarinicoccus aquatilis</name>
    <dbReference type="NCBI Taxonomy" id="2552766"/>
    <lineage>
        <taxon>Bacteria</taxon>
        <taxon>Pseudomonadati</taxon>
        <taxon>Pseudomonadota</taxon>
        <taxon>Alphaproteobacteria</taxon>
        <taxon>Rhodobacterales</taxon>
        <taxon>Paracoccaceae</taxon>
        <taxon>Meridianimarinicoccus</taxon>
    </lineage>
</organism>